<dbReference type="Proteomes" id="UP000003922">
    <property type="component" value="Unassembled WGS sequence"/>
</dbReference>
<proteinExistence type="predicted"/>
<organism evidence="1 2">
    <name type="scientific">Crocosphaera watsonii WH 8501</name>
    <dbReference type="NCBI Taxonomy" id="165597"/>
    <lineage>
        <taxon>Bacteria</taxon>
        <taxon>Bacillati</taxon>
        <taxon>Cyanobacteriota</taxon>
        <taxon>Cyanophyceae</taxon>
        <taxon>Oscillatoriophycideae</taxon>
        <taxon>Chroococcales</taxon>
        <taxon>Aphanothecaceae</taxon>
        <taxon>Crocosphaera</taxon>
    </lineage>
</organism>
<evidence type="ECO:0000313" key="1">
    <source>
        <dbReference type="EMBL" id="EAM53232.1"/>
    </source>
</evidence>
<reference evidence="1" key="1">
    <citation type="submission" date="2004-02" db="EMBL/GenBank/DDBJ databases">
        <authorList>
            <consortium name="DOE Joint Genome Institute"/>
        </authorList>
    </citation>
    <scope>NUCLEOTIDE SEQUENCE [LARGE SCALE GENOMIC DNA]</scope>
    <source>
        <strain evidence="1">WH 8501</strain>
    </source>
</reference>
<evidence type="ECO:0008006" key="3">
    <source>
        <dbReference type="Google" id="ProtNLM"/>
    </source>
</evidence>
<name>Q4C9Q4_CROWT</name>
<reference evidence="1" key="2">
    <citation type="submission" date="2005-06" db="EMBL/GenBank/DDBJ databases">
        <title>Sequencing of the draft genome and assembly of Crocosphaera watsonii WH 8501.</title>
        <authorList>
            <consortium name="US DOE Joint Genome Institute (JGI-PGF)"/>
            <person name="Copeland A."/>
            <person name="Lucas S."/>
            <person name="Lapidus A."/>
            <person name="Barry K."/>
            <person name="Detter C."/>
            <person name="Glavina T."/>
            <person name="Hammon N."/>
            <person name="Israni S."/>
            <person name="Pitluck S."/>
            <person name="Richardson P."/>
        </authorList>
    </citation>
    <scope>NUCLEOTIDE SEQUENCE [LARGE SCALE GENOMIC DNA]</scope>
    <source>
        <strain evidence="1">WH 8501</strain>
    </source>
</reference>
<protein>
    <recommendedName>
        <fullName evidence="3">Prevent host death protein, Phd antitoxin</fullName>
    </recommendedName>
</protein>
<keyword evidence="2" id="KW-1185">Reference proteome</keyword>
<dbReference type="KEGG" id="cwa:CwatDRAFT_6492"/>
<reference evidence="1" key="3">
    <citation type="submission" date="2016-12" db="EMBL/GenBank/DDBJ databases">
        <title>Annotation of the draft genome assembly of Crocosphaera watsonii WH 8501.</title>
        <authorList>
            <consortium name="US DOE Joint Genome Institute (JGI-ORNL)"/>
            <person name="Larimer F."/>
            <person name="Land M."/>
        </authorList>
    </citation>
    <scope>NUCLEOTIDE SEQUENCE</scope>
    <source>
        <strain evidence="1">WH 8501</strain>
    </source>
</reference>
<comment type="caution">
    <text evidence="1">The sequence shown here is derived from an EMBL/GenBank/DDBJ whole genome shotgun (WGS) entry which is preliminary data.</text>
</comment>
<sequence>MEINMIEALNKVMTKLEQLPESEQERIAKIILNEVEKQELTVSSSASFSLENQPFVGMWKDRKVIPSPKPTTWEDFFEKTPLPSEDFMEQRIDLPLQTREDLF</sequence>
<dbReference type="AlphaFoldDB" id="Q4C9Q4"/>
<gene>
    <name evidence="1" type="ORF">CwatDRAFT_6492</name>
</gene>
<accession>Q4C9Q4</accession>
<evidence type="ECO:0000313" key="2">
    <source>
        <dbReference type="Proteomes" id="UP000003922"/>
    </source>
</evidence>
<dbReference type="EMBL" id="AADV02000001">
    <property type="protein sequence ID" value="EAM53232.1"/>
    <property type="molecule type" value="Genomic_DNA"/>
</dbReference>